<comment type="caution">
    <text evidence="1">The sequence shown here is derived from an EMBL/GenBank/DDBJ whole genome shotgun (WGS) entry which is preliminary data.</text>
</comment>
<sequence>MGTDDDAVARLKREQRLEYRRRGGVRRGDDRGDDAHGLRDLLRAECLVLFDDAAGLDVLIIVVNIFGGEVVLYHLVLHDAHSGLLDGGFREGDASLVGGRSRGEEYPVHLLLRVESELALRFAYLGHSRVKRLDTIDDPLFLRCLFCHSQHSCPVLPK</sequence>
<protein>
    <submittedName>
        <fullName evidence="1">Uncharacterized protein</fullName>
    </submittedName>
</protein>
<dbReference type="AlphaFoldDB" id="A0A645DBL3"/>
<evidence type="ECO:0000313" key="1">
    <source>
        <dbReference type="EMBL" id="MPM86836.1"/>
    </source>
</evidence>
<gene>
    <name evidence="1" type="ORF">SDC9_133928</name>
</gene>
<accession>A0A645DBL3</accession>
<dbReference type="EMBL" id="VSSQ01034782">
    <property type="protein sequence ID" value="MPM86836.1"/>
    <property type="molecule type" value="Genomic_DNA"/>
</dbReference>
<name>A0A645DBL3_9ZZZZ</name>
<reference evidence="1" key="1">
    <citation type="submission" date="2019-08" db="EMBL/GenBank/DDBJ databases">
        <authorList>
            <person name="Kucharzyk K."/>
            <person name="Murdoch R.W."/>
            <person name="Higgins S."/>
            <person name="Loffler F."/>
        </authorList>
    </citation>
    <scope>NUCLEOTIDE SEQUENCE</scope>
</reference>
<proteinExistence type="predicted"/>
<organism evidence="1">
    <name type="scientific">bioreactor metagenome</name>
    <dbReference type="NCBI Taxonomy" id="1076179"/>
    <lineage>
        <taxon>unclassified sequences</taxon>
        <taxon>metagenomes</taxon>
        <taxon>ecological metagenomes</taxon>
    </lineage>
</organism>